<name>A0A1Y5I4B8_OSTTA</name>
<gene>
    <name evidence="2" type="ORF">BE221DRAFT_81330</name>
</gene>
<feature type="region of interest" description="Disordered" evidence="1">
    <location>
        <begin position="66"/>
        <end position="91"/>
    </location>
</feature>
<sequence length="91" mass="10176">MWSGRVDACDTMFRPPRQKANERTNTKRETRCGVQSKIIAFERCGKDKRVGARCESSLVSSRAHRPFAAPLDPPLDPPLGGVYDAYPDPEL</sequence>
<dbReference type="AlphaFoldDB" id="A0A1Y5I4B8"/>
<organism evidence="2">
    <name type="scientific">Ostreococcus tauri</name>
    <name type="common">Marine green alga</name>
    <dbReference type="NCBI Taxonomy" id="70448"/>
    <lineage>
        <taxon>Eukaryota</taxon>
        <taxon>Viridiplantae</taxon>
        <taxon>Chlorophyta</taxon>
        <taxon>Mamiellophyceae</taxon>
        <taxon>Mamiellales</taxon>
        <taxon>Bathycoccaceae</taxon>
        <taxon>Ostreococcus</taxon>
    </lineage>
</organism>
<reference evidence="2" key="1">
    <citation type="submission" date="2017-04" db="EMBL/GenBank/DDBJ databases">
        <title>Population genomics of picophytoplankton unveils novel chromosome hypervariability.</title>
        <authorList>
            <consortium name="DOE Joint Genome Institute"/>
            <person name="Blanc-Mathieu R."/>
            <person name="Krasovec M."/>
            <person name="Hebrard M."/>
            <person name="Yau S."/>
            <person name="Desgranges E."/>
            <person name="Martin J."/>
            <person name="Schackwitz W."/>
            <person name="Kuo A."/>
            <person name="Salin G."/>
            <person name="Donnadieu C."/>
            <person name="Desdevises Y."/>
            <person name="Sanchez-Ferandin S."/>
            <person name="Moreau H."/>
            <person name="Rivals E."/>
            <person name="Grigoriev I.V."/>
            <person name="Grimsley N."/>
            <person name="Eyre-Walker A."/>
            <person name="Piganeau G."/>
        </authorList>
    </citation>
    <scope>NUCLEOTIDE SEQUENCE [LARGE SCALE GENOMIC DNA]</scope>
    <source>
        <strain evidence="2">RCC 1115</strain>
    </source>
</reference>
<protein>
    <submittedName>
        <fullName evidence="2">Uncharacterized protein</fullName>
    </submittedName>
</protein>
<dbReference type="EMBL" id="KZ155835">
    <property type="protein sequence ID" value="OUS43074.1"/>
    <property type="molecule type" value="Genomic_DNA"/>
</dbReference>
<accession>A0A1Y5I4B8</accession>
<dbReference type="Proteomes" id="UP000195557">
    <property type="component" value="Unassembled WGS sequence"/>
</dbReference>
<proteinExistence type="predicted"/>
<evidence type="ECO:0000313" key="2">
    <source>
        <dbReference type="EMBL" id="OUS43074.1"/>
    </source>
</evidence>
<evidence type="ECO:0000256" key="1">
    <source>
        <dbReference type="SAM" id="MobiDB-lite"/>
    </source>
</evidence>